<evidence type="ECO:0000313" key="1">
    <source>
        <dbReference type="EMBL" id="GIQ62799.1"/>
    </source>
</evidence>
<dbReference type="Proteomes" id="UP000680304">
    <property type="component" value="Unassembled WGS sequence"/>
</dbReference>
<proteinExistence type="predicted"/>
<dbReference type="EMBL" id="BOVJ01000042">
    <property type="protein sequence ID" value="GIQ62799.1"/>
    <property type="molecule type" value="Genomic_DNA"/>
</dbReference>
<organism evidence="1 2">
    <name type="scientific">Paenibacillus cisolokensis</name>
    <dbReference type="NCBI Taxonomy" id="1658519"/>
    <lineage>
        <taxon>Bacteria</taxon>
        <taxon>Bacillati</taxon>
        <taxon>Bacillota</taxon>
        <taxon>Bacilli</taxon>
        <taxon>Bacillales</taxon>
        <taxon>Paenibacillaceae</taxon>
        <taxon>Paenibacillus</taxon>
    </lineage>
</organism>
<accession>A0ABQ4N3L7</accession>
<name>A0ABQ4N3L7_9BACL</name>
<comment type="caution">
    <text evidence="1">The sequence shown here is derived from an EMBL/GenBank/DDBJ whole genome shotgun (WGS) entry which is preliminary data.</text>
</comment>
<keyword evidence="2" id="KW-1185">Reference proteome</keyword>
<reference evidence="1 2" key="1">
    <citation type="submission" date="2021-04" db="EMBL/GenBank/DDBJ databases">
        <title>Draft genome sequence of Paenibacillus cisolokensis, LC2-13A.</title>
        <authorList>
            <person name="Uke A."/>
            <person name="Chhe C."/>
            <person name="Baramee S."/>
            <person name="Kosugi A."/>
        </authorList>
    </citation>
    <scope>NUCLEOTIDE SEQUENCE [LARGE SCALE GENOMIC DNA]</scope>
    <source>
        <strain evidence="1 2">LC2-13A</strain>
    </source>
</reference>
<sequence length="82" mass="9338">MNNPLYDRIGAGYDTPRKADPEICRRLYNRSLQWRARKKSSMASKGWNRTSGDGTFRTKALKYGSDLGDYMFVIAEKPETAG</sequence>
<protein>
    <submittedName>
        <fullName evidence="1">Uncharacterized protein</fullName>
    </submittedName>
</protein>
<evidence type="ECO:0000313" key="2">
    <source>
        <dbReference type="Proteomes" id="UP000680304"/>
    </source>
</evidence>
<gene>
    <name evidence="1" type="ORF">PACILC2_13670</name>
</gene>